<dbReference type="InterPro" id="IPR008962">
    <property type="entry name" value="PapD-like_sf"/>
</dbReference>
<dbReference type="Proteomes" id="UP000002640">
    <property type="component" value="Unassembled WGS sequence"/>
</dbReference>
<accession>G4ZQE1</accession>
<dbReference type="RefSeq" id="XP_009528925.1">
    <property type="nucleotide sequence ID" value="XM_009530630.1"/>
</dbReference>
<dbReference type="KEGG" id="psoj:PHYSODRAFT_333449"/>
<dbReference type="AlphaFoldDB" id="G4ZQE1"/>
<keyword evidence="3" id="KW-1185">Reference proteome</keyword>
<protein>
    <recommendedName>
        <fullName evidence="1">MSP domain-containing protein</fullName>
    </recommendedName>
</protein>
<dbReference type="EMBL" id="JH159155">
    <property type="protein sequence ID" value="EGZ15176.1"/>
    <property type="molecule type" value="Genomic_DNA"/>
</dbReference>
<evidence type="ECO:0000259" key="1">
    <source>
        <dbReference type="PROSITE" id="PS50202"/>
    </source>
</evidence>
<reference evidence="2 3" key="1">
    <citation type="journal article" date="2006" name="Science">
        <title>Phytophthora genome sequences uncover evolutionary origins and mechanisms of pathogenesis.</title>
        <authorList>
            <person name="Tyler B.M."/>
            <person name="Tripathy S."/>
            <person name="Zhang X."/>
            <person name="Dehal P."/>
            <person name="Jiang R.H."/>
            <person name="Aerts A."/>
            <person name="Arredondo F.D."/>
            <person name="Baxter L."/>
            <person name="Bensasson D."/>
            <person name="Beynon J.L."/>
            <person name="Chapman J."/>
            <person name="Damasceno C.M."/>
            <person name="Dorrance A.E."/>
            <person name="Dou D."/>
            <person name="Dickerman A.W."/>
            <person name="Dubchak I.L."/>
            <person name="Garbelotto M."/>
            <person name="Gijzen M."/>
            <person name="Gordon S.G."/>
            <person name="Govers F."/>
            <person name="Grunwald N.J."/>
            <person name="Huang W."/>
            <person name="Ivors K.L."/>
            <person name="Jones R.W."/>
            <person name="Kamoun S."/>
            <person name="Krampis K."/>
            <person name="Lamour K.H."/>
            <person name="Lee M.K."/>
            <person name="McDonald W.H."/>
            <person name="Medina M."/>
            <person name="Meijer H.J."/>
            <person name="Nordberg E.K."/>
            <person name="Maclean D.J."/>
            <person name="Ospina-Giraldo M.D."/>
            <person name="Morris P.F."/>
            <person name="Phuntumart V."/>
            <person name="Putnam N.H."/>
            <person name="Rash S."/>
            <person name="Rose J.K."/>
            <person name="Sakihama Y."/>
            <person name="Salamov A.A."/>
            <person name="Savidor A."/>
            <person name="Scheuring C.F."/>
            <person name="Smith B.M."/>
            <person name="Sobral B.W."/>
            <person name="Terry A."/>
            <person name="Torto-Alalibo T.A."/>
            <person name="Win J."/>
            <person name="Xu Z."/>
            <person name="Zhang H."/>
            <person name="Grigoriev I.V."/>
            <person name="Rokhsar D.S."/>
            <person name="Boore J.L."/>
        </authorList>
    </citation>
    <scope>NUCLEOTIDE SEQUENCE [LARGE SCALE GENOMIC DNA]</scope>
    <source>
        <strain evidence="2 3">P6497</strain>
    </source>
</reference>
<proteinExistence type="predicted"/>
<evidence type="ECO:0000313" key="2">
    <source>
        <dbReference type="EMBL" id="EGZ15176.1"/>
    </source>
</evidence>
<gene>
    <name evidence="2" type="ORF">PHYSODRAFT_333449</name>
</gene>
<dbReference type="GeneID" id="20646667"/>
<name>G4ZQE1_PHYSP</name>
<dbReference type="InterPro" id="IPR000535">
    <property type="entry name" value="MSP_dom"/>
</dbReference>
<dbReference type="Gene3D" id="2.60.40.10">
    <property type="entry name" value="Immunoglobulins"/>
    <property type="match status" value="1"/>
</dbReference>
<feature type="domain" description="MSP" evidence="1">
    <location>
        <begin position="61"/>
        <end position="195"/>
    </location>
</feature>
<dbReference type="OMA" id="QCTAPRK"/>
<dbReference type="PROSITE" id="PS50202">
    <property type="entry name" value="MSP"/>
    <property type="match status" value="1"/>
</dbReference>
<dbReference type="SMR" id="G4ZQE1"/>
<organism evidence="2 3">
    <name type="scientific">Phytophthora sojae (strain P6497)</name>
    <name type="common">Soybean stem and root rot agent</name>
    <name type="synonym">Phytophthora megasperma f. sp. glycines</name>
    <dbReference type="NCBI Taxonomy" id="1094619"/>
    <lineage>
        <taxon>Eukaryota</taxon>
        <taxon>Sar</taxon>
        <taxon>Stramenopiles</taxon>
        <taxon>Oomycota</taxon>
        <taxon>Peronosporomycetes</taxon>
        <taxon>Peronosporales</taxon>
        <taxon>Peronosporaceae</taxon>
        <taxon>Phytophthora</taxon>
    </lineage>
</organism>
<dbReference type="SUPFAM" id="SSF49354">
    <property type="entry name" value="PapD-like"/>
    <property type="match status" value="1"/>
</dbReference>
<evidence type="ECO:0000313" key="3">
    <source>
        <dbReference type="Proteomes" id="UP000002640"/>
    </source>
</evidence>
<sequence length="282" mass="31272">MPFRSYATSLILLNNPLASSPLTTQYAAHLPSLRLFKLVIYKLGPAKSNTGIGLATICRVAEATQPSFMELHYEGRAQGAPLEFSPKHRQHTLVLRNSSISSTAVLFKVQCTAPRRFRVRPALGLLIASGDTVNIQVQLRSQECTPASCMLLVVGRSVVDAPFTRAPSDAEQLKAMWAAAEASDSLVISEMINIRIQVSSVVTADHDKAMALPVQRTTTQVAELVLLMMKSQSSRQENALTDSEREMLLTARASHPSDWPCWEEYAARMRKLLRERNKRKAR</sequence>
<dbReference type="InterPro" id="IPR013783">
    <property type="entry name" value="Ig-like_fold"/>
</dbReference>
<dbReference type="Pfam" id="PF00635">
    <property type="entry name" value="Motile_Sperm"/>
    <property type="match status" value="1"/>
</dbReference>
<dbReference type="InParanoid" id="G4ZQE1"/>